<dbReference type="GO" id="GO:0005737">
    <property type="term" value="C:cytoplasm"/>
    <property type="evidence" value="ECO:0007669"/>
    <property type="project" value="TreeGrafter"/>
</dbReference>
<gene>
    <name evidence="4" type="ORF">HK099_007443</name>
</gene>
<evidence type="ECO:0000259" key="3">
    <source>
        <dbReference type="Pfam" id="PF16561"/>
    </source>
</evidence>
<dbReference type="PANTHER" id="PTHR10343">
    <property type="entry name" value="5'-AMP-ACTIVATED PROTEIN KINASE , BETA SUBUNIT"/>
    <property type="match status" value="1"/>
</dbReference>
<protein>
    <recommendedName>
        <fullName evidence="3">AMP-activated protein kinase glycogen-binding domain-containing protein</fullName>
    </recommendedName>
</protein>
<evidence type="ECO:0000313" key="4">
    <source>
        <dbReference type="EMBL" id="KAJ3225068.1"/>
    </source>
</evidence>
<keyword evidence="5" id="KW-1185">Reference proteome</keyword>
<reference evidence="4" key="1">
    <citation type="submission" date="2020-05" db="EMBL/GenBank/DDBJ databases">
        <title>Phylogenomic resolution of chytrid fungi.</title>
        <authorList>
            <person name="Stajich J.E."/>
            <person name="Amses K."/>
            <person name="Simmons R."/>
            <person name="Seto K."/>
            <person name="Myers J."/>
            <person name="Bonds A."/>
            <person name="Quandt C.A."/>
            <person name="Barry K."/>
            <person name="Liu P."/>
            <person name="Grigoriev I."/>
            <person name="Longcore J.E."/>
            <person name="James T.Y."/>
        </authorList>
    </citation>
    <scope>NUCLEOTIDE SEQUENCE</scope>
    <source>
        <strain evidence="4">JEL0476</strain>
    </source>
</reference>
<dbReference type="GO" id="GO:0031588">
    <property type="term" value="C:nucleotide-activated protein kinase complex"/>
    <property type="evidence" value="ECO:0007669"/>
    <property type="project" value="TreeGrafter"/>
</dbReference>
<dbReference type="Proteomes" id="UP001211065">
    <property type="component" value="Unassembled WGS sequence"/>
</dbReference>
<comment type="caution">
    <text evidence="4">The sequence shown here is derived from an EMBL/GenBank/DDBJ whole genome shotgun (WGS) entry which is preliminary data.</text>
</comment>
<dbReference type="PANTHER" id="PTHR10343:SF81">
    <property type="entry name" value="CRUCIFORM DNA-RECOGNIZING PROTEIN 1-RELATED"/>
    <property type="match status" value="1"/>
</dbReference>
<sequence length="262" mass="29535">MLIKYYDLSKSANEVIVTGSFDNWAKTVAMNYIGDHLFTANLTRLENGSKLLFKFVVDGKWTVANEYPTESDGQGNFNNTLIVSDRENENLTENKILKETSPLVDSFTPSTEGLSTCNLSAEKKEVNDDKVISKKDEMKEILKNVEGIKSAEVTQSDDSVKQPNKLLNKDSTKTLNKDNEVVEEKPKFFQKLTLKKSNRNLGAKKNLDANHVNKVENGEVLLVNNVEEHSDEKNGKRTGKSGPFWKNIFKKNKGEDLLNENN</sequence>
<feature type="region of interest" description="Disordered" evidence="2">
    <location>
        <begin position="227"/>
        <end position="246"/>
    </location>
</feature>
<comment type="similarity">
    <text evidence="1">Belongs to the CRP1/MDG1 family.</text>
</comment>
<dbReference type="AlphaFoldDB" id="A0AAD5U5E9"/>
<dbReference type="CDD" id="cd02859">
    <property type="entry name" value="E_set_AMPKbeta_like_N"/>
    <property type="match status" value="1"/>
</dbReference>
<dbReference type="InterPro" id="IPR014756">
    <property type="entry name" value="Ig_E-set"/>
</dbReference>
<evidence type="ECO:0000313" key="5">
    <source>
        <dbReference type="Proteomes" id="UP001211065"/>
    </source>
</evidence>
<dbReference type="GO" id="GO:0007165">
    <property type="term" value="P:signal transduction"/>
    <property type="evidence" value="ECO:0007669"/>
    <property type="project" value="TreeGrafter"/>
</dbReference>
<dbReference type="Gene3D" id="2.60.40.10">
    <property type="entry name" value="Immunoglobulins"/>
    <property type="match status" value="1"/>
</dbReference>
<dbReference type="GO" id="GO:0005634">
    <property type="term" value="C:nucleus"/>
    <property type="evidence" value="ECO:0007669"/>
    <property type="project" value="TreeGrafter"/>
</dbReference>
<dbReference type="Pfam" id="PF16561">
    <property type="entry name" value="AMPK1_CBM"/>
    <property type="match status" value="1"/>
</dbReference>
<dbReference type="InterPro" id="IPR032640">
    <property type="entry name" value="AMPK1_CBM"/>
</dbReference>
<feature type="domain" description="AMP-activated protein kinase glycogen-binding" evidence="3">
    <location>
        <begin position="10"/>
        <end position="86"/>
    </location>
</feature>
<evidence type="ECO:0000256" key="2">
    <source>
        <dbReference type="SAM" id="MobiDB-lite"/>
    </source>
</evidence>
<dbReference type="EMBL" id="JADGJW010000072">
    <property type="protein sequence ID" value="KAJ3225068.1"/>
    <property type="molecule type" value="Genomic_DNA"/>
</dbReference>
<dbReference type="InterPro" id="IPR050827">
    <property type="entry name" value="CRP1_MDG1_kinase"/>
</dbReference>
<proteinExistence type="inferred from homology"/>
<dbReference type="GO" id="GO:0019901">
    <property type="term" value="F:protein kinase binding"/>
    <property type="evidence" value="ECO:0007669"/>
    <property type="project" value="TreeGrafter"/>
</dbReference>
<accession>A0AAD5U5E9</accession>
<dbReference type="InterPro" id="IPR013783">
    <property type="entry name" value="Ig-like_fold"/>
</dbReference>
<evidence type="ECO:0000256" key="1">
    <source>
        <dbReference type="ARBA" id="ARBA00038216"/>
    </source>
</evidence>
<name>A0AAD5U5E9_9FUNG</name>
<dbReference type="SUPFAM" id="SSF81296">
    <property type="entry name" value="E set domains"/>
    <property type="match status" value="1"/>
</dbReference>
<organism evidence="4 5">
    <name type="scientific">Clydaea vesicula</name>
    <dbReference type="NCBI Taxonomy" id="447962"/>
    <lineage>
        <taxon>Eukaryota</taxon>
        <taxon>Fungi</taxon>
        <taxon>Fungi incertae sedis</taxon>
        <taxon>Chytridiomycota</taxon>
        <taxon>Chytridiomycota incertae sedis</taxon>
        <taxon>Chytridiomycetes</taxon>
        <taxon>Lobulomycetales</taxon>
        <taxon>Lobulomycetaceae</taxon>
        <taxon>Clydaea</taxon>
    </lineage>
</organism>